<dbReference type="Proteomes" id="UP000219335">
    <property type="component" value="Unassembled WGS sequence"/>
</dbReference>
<name>A0A286AKZ4_9PROT</name>
<dbReference type="Pfam" id="PF05534">
    <property type="entry name" value="HicB"/>
    <property type="match status" value="1"/>
</dbReference>
<dbReference type="EMBL" id="OCMU01000004">
    <property type="protein sequence ID" value="SOD22542.1"/>
    <property type="molecule type" value="Genomic_DNA"/>
</dbReference>
<protein>
    <submittedName>
        <fullName evidence="1">Predicted nuclease of the RNAse H fold, HicB family</fullName>
    </submittedName>
</protein>
<gene>
    <name evidence="1" type="ORF">SAMN06297164_3501</name>
</gene>
<dbReference type="InterPro" id="IPR035069">
    <property type="entry name" value="TTHA1013/TTHA0281-like"/>
</dbReference>
<dbReference type="GO" id="GO:0006355">
    <property type="term" value="P:regulation of DNA-templated transcription"/>
    <property type="evidence" value="ECO:0007669"/>
    <property type="project" value="InterPro"/>
</dbReference>
<organism evidence="1 2">
    <name type="scientific">Nitrosomonas ureae</name>
    <dbReference type="NCBI Taxonomy" id="44577"/>
    <lineage>
        <taxon>Bacteria</taxon>
        <taxon>Pseudomonadati</taxon>
        <taxon>Pseudomonadota</taxon>
        <taxon>Betaproteobacteria</taxon>
        <taxon>Nitrosomonadales</taxon>
        <taxon>Nitrosomonadaceae</taxon>
        <taxon>Nitrosomonas</taxon>
    </lineage>
</organism>
<dbReference type="AlphaFoldDB" id="A0A286AKZ4"/>
<dbReference type="InterPro" id="IPR010985">
    <property type="entry name" value="Ribbon_hlx_hlx"/>
</dbReference>
<proteinExistence type="predicted"/>
<evidence type="ECO:0000313" key="2">
    <source>
        <dbReference type="Proteomes" id="UP000219335"/>
    </source>
</evidence>
<evidence type="ECO:0000313" key="1">
    <source>
        <dbReference type="EMBL" id="SOD22542.1"/>
    </source>
</evidence>
<accession>A0A286AKZ4</accession>
<dbReference type="InterPro" id="IPR008651">
    <property type="entry name" value="Uncharacterised_HicB"/>
</dbReference>
<dbReference type="RefSeq" id="WP_097107486.1">
    <property type="nucleotide sequence ID" value="NZ_OCMU01000004.1"/>
</dbReference>
<sequence>MNAEEMKNKIKEILGKPYARKLIPDETGGYTASIQEFPGCFAEGDTPQDAIENLNKAAESWVEVALLNGYDIKEPIAYYGYSGKIALRVPRGLHKQIAELSELEDASINQLIVTALSEYVGCKNTYNLITKSIQEGLFSKANELNKSIQTTIFSFNGNINFTRSQVETGKRKSTGDVNSDWGSILENLQQSCVRLKAVPYRNRLPKAANDDSLEYIS</sequence>
<dbReference type="Gene3D" id="3.30.160.250">
    <property type="match status" value="1"/>
</dbReference>
<dbReference type="SUPFAM" id="SSF143100">
    <property type="entry name" value="TTHA1013/TTHA0281-like"/>
    <property type="match status" value="1"/>
</dbReference>
<reference evidence="1 2" key="1">
    <citation type="submission" date="2017-09" db="EMBL/GenBank/DDBJ databases">
        <authorList>
            <person name="Ehlers B."/>
            <person name="Leendertz F.H."/>
        </authorList>
    </citation>
    <scope>NUCLEOTIDE SEQUENCE [LARGE SCALE GENOMIC DNA]</scope>
    <source>
        <strain evidence="1 2">Nm42</strain>
    </source>
</reference>
<dbReference type="SUPFAM" id="SSF47598">
    <property type="entry name" value="Ribbon-helix-helix"/>
    <property type="match status" value="1"/>
</dbReference>